<evidence type="ECO:0000313" key="1">
    <source>
        <dbReference type="EMBL" id="KAA0971072.1"/>
    </source>
</evidence>
<name>A0A5B0DYI3_9HYPH</name>
<evidence type="ECO:0000313" key="2">
    <source>
        <dbReference type="Proteomes" id="UP000324738"/>
    </source>
</evidence>
<proteinExistence type="predicted"/>
<organism evidence="1 2">
    <name type="scientific">Aureimonas fodinaquatilis</name>
    <dbReference type="NCBI Taxonomy" id="2565783"/>
    <lineage>
        <taxon>Bacteria</taxon>
        <taxon>Pseudomonadati</taxon>
        <taxon>Pseudomonadota</taxon>
        <taxon>Alphaproteobacteria</taxon>
        <taxon>Hyphomicrobiales</taxon>
        <taxon>Aurantimonadaceae</taxon>
        <taxon>Aureimonas</taxon>
    </lineage>
</organism>
<comment type="caution">
    <text evidence="1">The sequence shown here is derived from an EMBL/GenBank/DDBJ whole genome shotgun (WGS) entry which is preliminary data.</text>
</comment>
<keyword evidence="2" id="KW-1185">Reference proteome</keyword>
<dbReference type="Proteomes" id="UP000324738">
    <property type="component" value="Unassembled WGS sequence"/>
</dbReference>
<dbReference type="OrthoDB" id="7916272at2"/>
<reference evidence="1 2" key="1">
    <citation type="submission" date="2019-08" db="EMBL/GenBank/DDBJ databases">
        <title>Aureimonas fodiniaquatilis sp. nov., isolated from a coal mine wastewater.</title>
        <authorList>
            <person name="Kim W."/>
        </authorList>
    </citation>
    <scope>NUCLEOTIDE SEQUENCE [LARGE SCALE GENOMIC DNA]</scope>
    <source>
        <strain evidence="1 2">CAU 1482</strain>
    </source>
</reference>
<dbReference type="RefSeq" id="WP_149300383.1">
    <property type="nucleotide sequence ID" value="NZ_VTWH01000002.1"/>
</dbReference>
<gene>
    <name evidence="1" type="ORF">FPY71_11545</name>
</gene>
<accession>A0A5B0DYI3</accession>
<dbReference type="AlphaFoldDB" id="A0A5B0DYI3"/>
<protein>
    <submittedName>
        <fullName evidence="1">Uncharacterized protein</fullName>
    </submittedName>
</protein>
<dbReference type="EMBL" id="VTWH01000002">
    <property type="protein sequence ID" value="KAA0971072.1"/>
    <property type="molecule type" value="Genomic_DNA"/>
</dbReference>
<sequence length="90" mass="9099">MPAIDRFASAAVKEFAPATAVFAVTPHDVNELAYVTNGIYVGGAGDIVLVDKTSGTAVTFKAVPAGSILPVRTAKINATSTTATHIVGLA</sequence>